<dbReference type="InterPro" id="IPR002586">
    <property type="entry name" value="CobQ/CobB/MinD/ParA_Nub-bd_dom"/>
</dbReference>
<keyword evidence="2" id="KW-0378">Hydrolase</keyword>
<sequence length="216" mass="23086">MNVLALVTQKGGTGKSSLAVSLAVAAHERGLRTYVIDLDPQGTAKNWYERRKEEGIEVASLNASQVEAAIGMLNKQGIELVIIDTPGVDSPATTAAMKVATLCLIPARPSVADIEATRPTIQSLNKLAKPFAFVLNQCPPGRSIRTNDAFRVLQLSGAVASTPLAIRADHQDAMATGQGVTERDTNSKAAAEIRELLQWAITRMEGKVNEQETRVA</sequence>
<dbReference type="AlphaFoldDB" id="A0A679K9T3"/>
<dbReference type="EMBL" id="LR743512">
    <property type="protein sequence ID" value="CAA2145541.1"/>
    <property type="molecule type" value="Genomic_DNA"/>
</dbReference>
<organism evidence="2">
    <name type="scientific">Methylobacterium bullatum</name>
    <dbReference type="NCBI Taxonomy" id="570505"/>
    <lineage>
        <taxon>Bacteria</taxon>
        <taxon>Pseudomonadati</taxon>
        <taxon>Pseudomonadota</taxon>
        <taxon>Alphaproteobacteria</taxon>
        <taxon>Hyphomicrobiales</taxon>
        <taxon>Methylobacteriaceae</taxon>
        <taxon>Methylobacterium</taxon>
    </lineage>
</organism>
<dbReference type="RefSeq" id="WP_056160317.1">
    <property type="nucleotide sequence ID" value="NZ_LR743512.1"/>
</dbReference>
<keyword evidence="2" id="KW-0614">Plasmid</keyword>
<dbReference type="Gene3D" id="3.40.50.300">
    <property type="entry name" value="P-loop containing nucleotide triphosphate hydrolases"/>
    <property type="match status" value="1"/>
</dbReference>
<accession>A0A679K9T3</accession>
<dbReference type="Pfam" id="PF01656">
    <property type="entry name" value="CbiA"/>
    <property type="match status" value="1"/>
</dbReference>
<dbReference type="EC" id="3.6.-.-" evidence="2"/>
<name>A0A679K9T3_9HYPH</name>
<dbReference type="InterPro" id="IPR027417">
    <property type="entry name" value="P-loop_NTPase"/>
</dbReference>
<evidence type="ECO:0000259" key="1">
    <source>
        <dbReference type="Pfam" id="PF01656"/>
    </source>
</evidence>
<reference evidence="2" key="1">
    <citation type="submission" date="2019-12" db="EMBL/GenBank/DDBJ databases">
        <authorList>
            <person name="Cremers G."/>
        </authorList>
    </citation>
    <scope>NUCLEOTIDE SEQUENCE</scope>
    <source>
        <strain evidence="2">Mbul2</strain>
        <plasmid evidence="2">3</plasmid>
    </source>
</reference>
<dbReference type="GO" id="GO:0016787">
    <property type="term" value="F:hydrolase activity"/>
    <property type="evidence" value="ECO:0007669"/>
    <property type="project" value="UniProtKB-KW"/>
</dbReference>
<dbReference type="PANTHER" id="PTHR13696">
    <property type="entry name" value="P-LOOP CONTAINING NUCLEOSIDE TRIPHOSPHATE HYDROLASE"/>
    <property type="match status" value="1"/>
</dbReference>
<dbReference type="PANTHER" id="PTHR13696:SF96">
    <property type="entry name" value="COBQ_COBB_MIND_PARA NUCLEOTIDE BINDING DOMAIN-CONTAINING PROTEIN"/>
    <property type="match status" value="1"/>
</dbReference>
<dbReference type="InterPro" id="IPR050678">
    <property type="entry name" value="DNA_Partitioning_ATPase"/>
</dbReference>
<feature type="domain" description="CobQ/CobB/MinD/ParA nucleotide binding" evidence="1">
    <location>
        <begin position="5"/>
        <end position="140"/>
    </location>
</feature>
<gene>
    <name evidence="2" type="primary">soj_3</name>
    <name evidence="2" type="ORF">MBLL_04667</name>
</gene>
<dbReference type="SUPFAM" id="SSF52540">
    <property type="entry name" value="P-loop containing nucleoside triphosphate hydrolases"/>
    <property type="match status" value="1"/>
</dbReference>
<protein>
    <submittedName>
        <fullName evidence="2">Chromosome-partitioning ATPase Soj</fullName>
        <ecNumber evidence="2">3.6.-.-</ecNumber>
    </submittedName>
</protein>
<dbReference type="CDD" id="cd02042">
    <property type="entry name" value="ParAB_family"/>
    <property type="match status" value="1"/>
</dbReference>
<proteinExistence type="predicted"/>
<evidence type="ECO:0000313" key="2">
    <source>
        <dbReference type="EMBL" id="CAA2145541.1"/>
    </source>
</evidence>
<geneLocation type="plasmid" evidence="2">
    <name>3</name>
</geneLocation>
<dbReference type="PIRSF" id="PIRSF009320">
    <property type="entry name" value="Nuc_binding_HP_1000"/>
    <property type="match status" value="1"/>
</dbReference>